<evidence type="ECO:0000256" key="1">
    <source>
        <dbReference type="ARBA" id="ARBA00022527"/>
    </source>
</evidence>
<dbReference type="Gene3D" id="3.30.200.20">
    <property type="entry name" value="Phosphorylase Kinase, domain 1"/>
    <property type="match status" value="1"/>
</dbReference>
<keyword evidence="8" id="KW-0460">Magnesium</keyword>
<dbReference type="CDD" id="cd07834">
    <property type="entry name" value="STKc_MAPK"/>
    <property type="match status" value="1"/>
</dbReference>
<keyword evidence="4 8" id="KW-0418">Kinase</keyword>
<keyword evidence="1 7" id="KW-0723">Serine/threonine-protein kinase</keyword>
<dbReference type="eggNOG" id="KOG0660">
    <property type="taxonomic scope" value="Eukaryota"/>
</dbReference>
<comment type="catalytic activity">
    <reaction evidence="8">
        <text>L-threonyl-[protein] + ATP = O-phospho-L-threonyl-[protein] + ADP + H(+)</text>
        <dbReference type="Rhea" id="RHEA:46608"/>
        <dbReference type="Rhea" id="RHEA-COMP:11060"/>
        <dbReference type="Rhea" id="RHEA-COMP:11605"/>
        <dbReference type="ChEBI" id="CHEBI:15378"/>
        <dbReference type="ChEBI" id="CHEBI:30013"/>
        <dbReference type="ChEBI" id="CHEBI:30616"/>
        <dbReference type="ChEBI" id="CHEBI:61977"/>
        <dbReference type="ChEBI" id="CHEBI:456216"/>
        <dbReference type="EC" id="2.7.11.24"/>
    </reaction>
</comment>
<dbReference type="InterPro" id="IPR050117">
    <property type="entry name" value="MAPK"/>
</dbReference>
<dbReference type="EMBL" id="GL349499">
    <property type="protein sequence ID" value="KNC55356.1"/>
    <property type="molecule type" value="Genomic_DNA"/>
</dbReference>
<evidence type="ECO:0000256" key="7">
    <source>
        <dbReference type="RuleBase" id="RU000304"/>
    </source>
</evidence>
<comment type="cofactor">
    <cofactor evidence="8">
        <name>Mg(2+)</name>
        <dbReference type="ChEBI" id="CHEBI:18420"/>
    </cofactor>
</comment>
<dbReference type="SMART" id="SM00220">
    <property type="entry name" value="S_TKc"/>
    <property type="match status" value="1"/>
</dbReference>
<dbReference type="GO" id="GO:0004707">
    <property type="term" value="F:MAP kinase activity"/>
    <property type="evidence" value="ECO:0007669"/>
    <property type="project" value="UniProtKB-EC"/>
</dbReference>
<dbReference type="FunFam" id="1.10.510.10:FF:000098">
    <property type="entry name" value="Mitogen-activated protein kinase 1"/>
    <property type="match status" value="1"/>
</dbReference>
<evidence type="ECO:0000256" key="2">
    <source>
        <dbReference type="ARBA" id="ARBA00022679"/>
    </source>
</evidence>
<feature type="binding site" evidence="6">
    <location>
        <position position="51"/>
    </location>
    <ligand>
        <name>ATP</name>
        <dbReference type="ChEBI" id="CHEBI:30616"/>
    </ligand>
</feature>
<keyword evidence="3 6" id="KW-0547">Nucleotide-binding</keyword>
<dbReference type="Pfam" id="PF00069">
    <property type="entry name" value="Pkinase"/>
    <property type="match status" value="1"/>
</dbReference>
<evidence type="ECO:0000313" key="11">
    <source>
        <dbReference type="Proteomes" id="UP000054408"/>
    </source>
</evidence>
<dbReference type="PROSITE" id="PS50011">
    <property type="entry name" value="PROTEIN_KINASE_DOM"/>
    <property type="match status" value="1"/>
</dbReference>
<dbReference type="OMA" id="SFFDFDY"/>
<feature type="domain" description="Protein kinase" evidence="9">
    <location>
        <begin position="21"/>
        <end position="310"/>
    </location>
</feature>
<name>A0A0L0DTH6_THETB</name>
<dbReference type="AlphaFoldDB" id="A0A0L0DTH6"/>
<dbReference type="PROSITE" id="PS00108">
    <property type="entry name" value="PROTEIN_KINASE_ST"/>
    <property type="match status" value="1"/>
</dbReference>
<dbReference type="RefSeq" id="XP_013753084.1">
    <property type="nucleotide sequence ID" value="XM_013897630.1"/>
</dbReference>
<keyword evidence="5 6" id="KW-0067">ATP-binding</keyword>
<evidence type="ECO:0000256" key="5">
    <source>
        <dbReference type="ARBA" id="ARBA00022840"/>
    </source>
</evidence>
<evidence type="ECO:0000256" key="3">
    <source>
        <dbReference type="ARBA" id="ARBA00022741"/>
    </source>
</evidence>
<dbReference type="InterPro" id="IPR008271">
    <property type="entry name" value="Ser/Thr_kinase_AS"/>
</dbReference>
<dbReference type="InterPro" id="IPR011009">
    <property type="entry name" value="Kinase-like_dom_sf"/>
</dbReference>
<dbReference type="OrthoDB" id="192887at2759"/>
<keyword evidence="11" id="KW-1185">Reference proteome</keyword>
<proteinExistence type="inferred from homology"/>
<dbReference type="EC" id="2.7.11.24" evidence="8"/>
<evidence type="ECO:0000256" key="6">
    <source>
        <dbReference type="PROSITE-ProRule" id="PRU10141"/>
    </source>
</evidence>
<dbReference type="InterPro" id="IPR017441">
    <property type="entry name" value="Protein_kinase_ATP_BS"/>
</dbReference>
<comment type="activity regulation">
    <text evidence="8">Activated by threonine and tyrosine phosphorylation.</text>
</comment>
<dbReference type="PANTHER" id="PTHR24055">
    <property type="entry name" value="MITOGEN-ACTIVATED PROTEIN KINASE"/>
    <property type="match status" value="1"/>
</dbReference>
<dbReference type="PROSITE" id="PS01351">
    <property type="entry name" value="MAPK"/>
    <property type="match status" value="1"/>
</dbReference>
<accession>A0A0L0DTH6</accession>
<dbReference type="PROSITE" id="PS00107">
    <property type="entry name" value="PROTEIN_KINASE_ATP"/>
    <property type="match status" value="1"/>
</dbReference>
<protein>
    <recommendedName>
        <fullName evidence="8">Mitogen-activated protein kinase</fullName>
        <ecNumber evidence="8">2.7.11.24</ecNumber>
    </recommendedName>
</protein>
<comment type="similarity">
    <text evidence="8">Belongs to the protein kinase superfamily. Ser/Thr protein kinase family. MAP kinase subfamily.</text>
</comment>
<keyword evidence="2 8" id="KW-0808">Transferase</keyword>
<dbReference type="InterPro" id="IPR000719">
    <property type="entry name" value="Prot_kinase_dom"/>
</dbReference>
<evidence type="ECO:0000313" key="10">
    <source>
        <dbReference type="EMBL" id="KNC55356.1"/>
    </source>
</evidence>
<sequence>MLCHSYVVGGVRFDVDPAYTLENAILLGEGSFGQVVKATLRATGQTFAVKKIKNVFDNLIDAKRTLRELRLLAQMNHENVISIRDIMPIEDLEQFVSLYLVTDLLDTDLHNICASSNVLTDDHCKYIIYQVLRGLKYVHSAGVIHRDLKPSNILINANSDCRICDFGLARVVDHDDDTAYYTSYVATRWYRAPEVILEKGCYSKAVDVWSVGCILAELLGRTPLFPGRDSVQQLSLITDVLGNFSAEQVRKTRNPKARAFMRAMPRKRGRSLYDMFPSANPQAVDLMQRMLHLDPDYRISVEEALAHPYLSQLHLPSDEPVAASTIDFNFEAAPLTEPMLRALIFNEMLRFHPELGQYIDNMSPTDVVEAPEITDMDLEVMREARMSAAILEAAESLGEADLAAVDAVVSDDEYLGEDSMSQGSE</sequence>
<gene>
    <name evidence="10" type="ORF">AMSG_12409</name>
</gene>
<dbReference type="Gene3D" id="1.10.510.10">
    <property type="entry name" value="Transferase(Phosphotransferase) domain 1"/>
    <property type="match status" value="1"/>
</dbReference>
<dbReference type="SUPFAM" id="SSF56112">
    <property type="entry name" value="Protein kinase-like (PK-like)"/>
    <property type="match status" value="1"/>
</dbReference>
<dbReference type="Proteomes" id="UP000054408">
    <property type="component" value="Unassembled WGS sequence"/>
</dbReference>
<dbReference type="STRING" id="461836.A0A0L0DTH6"/>
<evidence type="ECO:0000259" key="9">
    <source>
        <dbReference type="PROSITE" id="PS50011"/>
    </source>
</evidence>
<organism evidence="10 11">
    <name type="scientific">Thecamonas trahens ATCC 50062</name>
    <dbReference type="NCBI Taxonomy" id="461836"/>
    <lineage>
        <taxon>Eukaryota</taxon>
        <taxon>Apusozoa</taxon>
        <taxon>Apusomonadida</taxon>
        <taxon>Apusomonadidae</taxon>
        <taxon>Thecamonas</taxon>
    </lineage>
</organism>
<dbReference type="GeneID" id="25570323"/>
<reference evidence="10 11" key="1">
    <citation type="submission" date="2010-05" db="EMBL/GenBank/DDBJ databases">
        <title>The Genome Sequence of Thecamonas trahens ATCC 50062.</title>
        <authorList>
            <consortium name="The Broad Institute Genome Sequencing Platform"/>
            <person name="Russ C."/>
            <person name="Cuomo C."/>
            <person name="Shea T."/>
            <person name="Young S.K."/>
            <person name="Zeng Q."/>
            <person name="Koehrsen M."/>
            <person name="Haas B."/>
            <person name="Borodovsky M."/>
            <person name="Guigo R."/>
            <person name="Alvarado L."/>
            <person name="Berlin A."/>
            <person name="Bochicchio J."/>
            <person name="Borenstein D."/>
            <person name="Chapman S."/>
            <person name="Chen Z."/>
            <person name="Freedman E."/>
            <person name="Gellesch M."/>
            <person name="Goldberg J."/>
            <person name="Griggs A."/>
            <person name="Gujja S."/>
            <person name="Heilman E."/>
            <person name="Heiman D."/>
            <person name="Hepburn T."/>
            <person name="Howarth C."/>
            <person name="Jen D."/>
            <person name="Larson L."/>
            <person name="Mehta T."/>
            <person name="Park D."/>
            <person name="Pearson M."/>
            <person name="Roberts A."/>
            <person name="Saif S."/>
            <person name="Shenoy N."/>
            <person name="Sisk P."/>
            <person name="Stolte C."/>
            <person name="Sykes S."/>
            <person name="Thomson T."/>
            <person name="Walk T."/>
            <person name="White J."/>
            <person name="Yandava C."/>
            <person name="Burger G."/>
            <person name="Gray M.W."/>
            <person name="Holland P.W.H."/>
            <person name="King N."/>
            <person name="Lang F.B.F."/>
            <person name="Roger A.J."/>
            <person name="Ruiz-Trillo I."/>
            <person name="Lander E."/>
            <person name="Nusbaum C."/>
        </authorList>
    </citation>
    <scope>NUCLEOTIDE SEQUENCE [LARGE SCALE GENOMIC DNA]</scope>
    <source>
        <strain evidence="10 11">ATCC 50062</strain>
    </source>
</reference>
<dbReference type="FunFam" id="3.30.200.20:FF:000046">
    <property type="entry name" value="Mitogen-activated protein kinase"/>
    <property type="match status" value="1"/>
</dbReference>
<evidence type="ECO:0000256" key="4">
    <source>
        <dbReference type="ARBA" id="ARBA00022777"/>
    </source>
</evidence>
<evidence type="ECO:0000256" key="8">
    <source>
        <dbReference type="RuleBase" id="RU361165"/>
    </source>
</evidence>
<dbReference type="GO" id="GO:0005524">
    <property type="term" value="F:ATP binding"/>
    <property type="evidence" value="ECO:0007669"/>
    <property type="project" value="UniProtKB-UniRule"/>
</dbReference>
<dbReference type="InterPro" id="IPR003527">
    <property type="entry name" value="MAP_kinase_CS"/>
</dbReference>